<dbReference type="AlphaFoldDB" id="A0A0D2MFZ3"/>
<dbReference type="SUPFAM" id="SSF63491">
    <property type="entry name" value="BAG domain"/>
    <property type="match status" value="1"/>
</dbReference>
<dbReference type="GeneID" id="25741239"/>
<dbReference type="InterPro" id="IPR036533">
    <property type="entry name" value="BAG_dom_sf"/>
</dbReference>
<dbReference type="EMBL" id="KK101799">
    <property type="protein sequence ID" value="KIY99601.1"/>
    <property type="molecule type" value="Genomic_DNA"/>
</dbReference>
<dbReference type="Gene3D" id="1.20.58.120">
    <property type="entry name" value="BAG domain"/>
    <property type="match status" value="1"/>
</dbReference>
<accession>A0A0D2MFZ3</accession>
<protein>
    <recommendedName>
        <fullName evidence="3">BAG domain-containing protein</fullName>
    </recommendedName>
</protein>
<dbReference type="Proteomes" id="UP000054498">
    <property type="component" value="Unassembled WGS sequence"/>
</dbReference>
<dbReference type="KEGG" id="mng:MNEG_8363"/>
<keyword evidence="2" id="KW-1185">Reference proteome</keyword>
<dbReference type="RefSeq" id="XP_013898621.1">
    <property type="nucleotide sequence ID" value="XM_014043167.1"/>
</dbReference>
<evidence type="ECO:0000313" key="1">
    <source>
        <dbReference type="EMBL" id="KIY99601.1"/>
    </source>
</evidence>
<reference evidence="1 2" key="1">
    <citation type="journal article" date="2013" name="BMC Genomics">
        <title>Reconstruction of the lipid metabolism for the microalga Monoraphidium neglectum from its genome sequence reveals characteristics suitable for biofuel production.</title>
        <authorList>
            <person name="Bogen C."/>
            <person name="Al-Dilaimi A."/>
            <person name="Albersmeier A."/>
            <person name="Wichmann J."/>
            <person name="Grundmann M."/>
            <person name="Rupp O."/>
            <person name="Lauersen K.J."/>
            <person name="Blifernez-Klassen O."/>
            <person name="Kalinowski J."/>
            <person name="Goesmann A."/>
            <person name="Mussgnug J.H."/>
            <person name="Kruse O."/>
        </authorList>
    </citation>
    <scope>NUCLEOTIDE SEQUENCE [LARGE SCALE GENOMIC DNA]</scope>
    <source>
        <strain evidence="1 2">SAG 48.87</strain>
    </source>
</reference>
<organism evidence="1 2">
    <name type="scientific">Monoraphidium neglectum</name>
    <dbReference type="NCBI Taxonomy" id="145388"/>
    <lineage>
        <taxon>Eukaryota</taxon>
        <taxon>Viridiplantae</taxon>
        <taxon>Chlorophyta</taxon>
        <taxon>core chlorophytes</taxon>
        <taxon>Chlorophyceae</taxon>
        <taxon>CS clade</taxon>
        <taxon>Sphaeropleales</taxon>
        <taxon>Selenastraceae</taxon>
        <taxon>Monoraphidium</taxon>
    </lineage>
</organism>
<evidence type="ECO:0000313" key="2">
    <source>
        <dbReference type="Proteomes" id="UP000054498"/>
    </source>
</evidence>
<sequence length="99" mass="10521">MPGVSSALRRLIAARLALERINERFLCQTAAGRSSAVAVPTAALTPQLCLECQELATRVLLDLDATPCGAAAELRVVRKRLVARANALLDAVQAATRQL</sequence>
<dbReference type="GO" id="GO:0051087">
    <property type="term" value="F:protein-folding chaperone binding"/>
    <property type="evidence" value="ECO:0007669"/>
    <property type="project" value="InterPro"/>
</dbReference>
<gene>
    <name evidence="1" type="ORF">MNEG_8363</name>
</gene>
<name>A0A0D2MFZ3_9CHLO</name>
<evidence type="ECO:0008006" key="3">
    <source>
        <dbReference type="Google" id="ProtNLM"/>
    </source>
</evidence>
<proteinExistence type="predicted"/>